<evidence type="ECO:0000313" key="5">
    <source>
        <dbReference type="Proteomes" id="UP000717364"/>
    </source>
</evidence>
<sequence length="223" mass="26057">MVQQLISDSQPEQYPDSDGQPMADNTQQFRWIVVIKENLERLFANDANVFIAGDLLWYPVEGDPKRRQAPDVMVVFDRPKGDRVSYRQWLEDGIAPQVVFEILSPGNRSGEMLRKLNFYQKYGVTEYYIYDPDSNELTGFQRSGRSLQLVSEMQGWVSPQLNIRFELISETLEIYRPDGERFLTYVELGDKLTTERELRQLDQQRIQALEEKLRELGINPESL</sequence>
<dbReference type="Pfam" id="PF05685">
    <property type="entry name" value="Uma2"/>
    <property type="match status" value="1"/>
</dbReference>
<dbReference type="InterPro" id="IPR012296">
    <property type="entry name" value="Nuclease_put_TT1808"/>
</dbReference>
<name>A0A947DI53_9CYAN</name>
<dbReference type="RefSeq" id="WP_215609880.1">
    <property type="nucleotide sequence ID" value="NZ_JADOES010000033.1"/>
</dbReference>
<evidence type="ECO:0000256" key="1">
    <source>
        <dbReference type="SAM" id="Coils"/>
    </source>
</evidence>
<dbReference type="EMBL" id="JADOES010000033">
    <property type="protein sequence ID" value="MBT9316814.1"/>
    <property type="molecule type" value="Genomic_DNA"/>
</dbReference>
<keyword evidence="4" id="KW-0255">Endonuclease</keyword>
<keyword evidence="4" id="KW-0378">Hydrolase</keyword>
<proteinExistence type="predicted"/>
<dbReference type="AlphaFoldDB" id="A0A947DI53"/>
<keyword evidence="5" id="KW-1185">Reference proteome</keyword>
<dbReference type="Gene3D" id="3.90.1570.10">
    <property type="entry name" value="tt1808, chain A"/>
    <property type="match status" value="1"/>
</dbReference>
<accession>A0A947DI53</accession>
<dbReference type="PANTHER" id="PTHR33352">
    <property type="entry name" value="SLR1095 PROTEIN"/>
    <property type="match status" value="1"/>
</dbReference>
<evidence type="ECO:0000256" key="2">
    <source>
        <dbReference type="SAM" id="MobiDB-lite"/>
    </source>
</evidence>
<dbReference type="GO" id="GO:0004519">
    <property type="term" value="F:endonuclease activity"/>
    <property type="evidence" value="ECO:0007669"/>
    <property type="project" value="UniProtKB-KW"/>
</dbReference>
<dbReference type="CDD" id="cd06260">
    <property type="entry name" value="DUF820-like"/>
    <property type="match status" value="1"/>
</dbReference>
<dbReference type="InterPro" id="IPR008538">
    <property type="entry name" value="Uma2"/>
</dbReference>
<keyword evidence="1" id="KW-0175">Coiled coil</keyword>
<dbReference type="PANTHER" id="PTHR33352:SF2">
    <property type="entry name" value="SLL0995 PROTEIN"/>
    <property type="match status" value="1"/>
</dbReference>
<comment type="caution">
    <text evidence="4">The sequence shown here is derived from an EMBL/GenBank/DDBJ whole genome shotgun (WGS) entry which is preliminary data.</text>
</comment>
<dbReference type="SUPFAM" id="SSF52980">
    <property type="entry name" value="Restriction endonuclease-like"/>
    <property type="match status" value="1"/>
</dbReference>
<dbReference type="InterPro" id="IPR011335">
    <property type="entry name" value="Restrct_endonuc-II-like"/>
</dbReference>
<feature type="domain" description="Putative restriction endonuclease" evidence="3">
    <location>
        <begin position="35"/>
        <end position="152"/>
    </location>
</feature>
<keyword evidence="4" id="KW-0540">Nuclease</keyword>
<organism evidence="4 5">
    <name type="scientific">Leptothoe spongobia TAU-MAC 1115</name>
    <dbReference type="NCBI Taxonomy" id="1967444"/>
    <lineage>
        <taxon>Bacteria</taxon>
        <taxon>Bacillati</taxon>
        <taxon>Cyanobacteriota</taxon>
        <taxon>Cyanophyceae</taxon>
        <taxon>Nodosilineales</taxon>
        <taxon>Cymatolegaceae</taxon>
        <taxon>Leptothoe</taxon>
        <taxon>Leptothoe spongobia</taxon>
    </lineage>
</organism>
<reference evidence="4" key="2">
    <citation type="journal article" date="2021" name="Mar. Drugs">
        <title>Genome Reduction and Secondary Metabolism of the Marine Sponge-Associated Cyanobacterium Leptothoe.</title>
        <authorList>
            <person name="Konstantinou D."/>
            <person name="Popin R.V."/>
            <person name="Fewer D.P."/>
            <person name="Sivonen K."/>
            <person name="Gkelis S."/>
        </authorList>
    </citation>
    <scope>NUCLEOTIDE SEQUENCE</scope>
    <source>
        <strain evidence="4">TAU-MAC 1115</strain>
    </source>
</reference>
<protein>
    <submittedName>
        <fullName evidence="4">Uma2 family endonuclease</fullName>
    </submittedName>
</protein>
<evidence type="ECO:0000313" key="4">
    <source>
        <dbReference type="EMBL" id="MBT9316814.1"/>
    </source>
</evidence>
<feature type="region of interest" description="Disordered" evidence="2">
    <location>
        <begin position="1"/>
        <end position="22"/>
    </location>
</feature>
<reference evidence="4" key="1">
    <citation type="submission" date="2020-11" db="EMBL/GenBank/DDBJ databases">
        <authorList>
            <person name="Konstantinou D."/>
            <person name="Gkelis S."/>
            <person name="Popin R."/>
            <person name="Fewer D."/>
            <person name="Sivonen K."/>
        </authorList>
    </citation>
    <scope>NUCLEOTIDE SEQUENCE</scope>
    <source>
        <strain evidence="4">TAU-MAC 1115</strain>
    </source>
</reference>
<evidence type="ECO:0000259" key="3">
    <source>
        <dbReference type="Pfam" id="PF05685"/>
    </source>
</evidence>
<feature type="compositionally biased region" description="Polar residues" evidence="2">
    <location>
        <begin position="1"/>
        <end position="12"/>
    </location>
</feature>
<gene>
    <name evidence="4" type="ORF">IXB50_15405</name>
</gene>
<dbReference type="Proteomes" id="UP000717364">
    <property type="component" value="Unassembled WGS sequence"/>
</dbReference>
<feature type="coiled-coil region" evidence="1">
    <location>
        <begin position="191"/>
        <end position="219"/>
    </location>
</feature>